<feature type="transmembrane region" description="Helical" evidence="1">
    <location>
        <begin position="167"/>
        <end position="185"/>
    </location>
</feature>
<comment type="caution">
    <text evidence="2">The sequence shown here is derived from an EMBL/GenBank/DDBJ whole genome shotgun (WGS) entry which is preliminary data.</text>
</comment>
<feature type="transmembrane region" description="Helical" evidence="1">
    <location>
        <begin position="427"/>
        <end position="444"/>
    </location>
</feature>
<keyword evidence="3" id="KW-1185">Reference proteome</keyword>
<feature type="transmembrane region" description="Helical" evidence="1">
    <location>
        <begin position="453"/>
        <end position="471"/>
    </location>
</feature>
<dbReference type="Proteomes" id="UP000543836">
    <property type="component" value="Unassembled WGS sequence"/>
</dbReference>
<dbReference type="AlphaFoldDB" id="A0A7W6ZZP2"/>
<evidence type="ECO:0000313" key="2">
    <source>
        <dbReference type="EMBL" id="MBB4571689.1"/>
    </source>
</evidence>
<proteinExistence type="predicted"/>
<reference evidence="2 3" key="1">
    <citation type="submission" date="2020-08" db="EMBL/GenBank/DDBJ databases">
        <title>Genomic Encyclopedia of Type Strains, Phase IV (KMG-V): Genome sequencing to study the core and pangenomes of soil and plant-associated prokaryotes.</title>
        <authorList>
            <person name="Whitman W."/>
        </authorList>
    </citation>
    <scope>NUCLEOTIDE SEQUENCE [LARGE SCALE GENOMIC DNA]</scope>
    <source>
        <strain evidence="2 3">SEMIA 492</strain>
    </source>
</reference>
<feature type="transmembrane region" description="Helical" evidence="1">
    <location>
        <begin position="21"/>
        <end position="40"/>
    </location>
</feature>
<dbReference type="EMBL" id="JACIIG010000033">
    <property type="protein sequence ID" value="MBB4571689.1"/>
    <property type="molecule type" value="Genomic_DNA"/>
</dbReference>
<organism evidence="2 3">
    <name type="scientific">Rhizobium leucaenae</name>
    <dbReference type="NCBI Taxonomy" id="29450"/>
    <lineage>
        <taxon>Bacteria</taxon>
        <taxon>Pseudomonadati</taxon>
        <taxon>Pseudomonadota</taxon>
        <taxon>Alphaproteobacteria</taxon>
        <taxon>Hyphomicrobiales</taxon>
        <taxon>Rhizobiaceae</taxon>
        <taxon>Rhizobium/Agrobacterium group</taxon>
        <taxon>Rhizobium</taxon>
    </lineage>
</organism>
<keyword evidence="1" id="KW-0472">Membrane</keyword>
<name>A0A7W6ZZP2_9HYPH</name>
<feature type="transmembrane region" description="Helical" evidence="1">
    <location>
        <begin position="115"/>
        <end position="135"/>
    </location>
</feature>
<feature type="transmembrane region" description="Helical" evidence="1">
    <location>
        <begin position="206"/>
        <end position="223"/>
    </location>
</feature>
<dbReference type="GeneID" id="32525248"/>
<keyword evidence="1" id="KW-0812">Transmembrane</keyword>
<evidence type="ECO:0000313" key="3">
    <source>
        <dbReference type="Proteomes" id="UP000543836"/>
    </source>
</evidence>
<feature type="transmembrane region" description="Helical" evidence="1">
    <location>
        <begin position="254"/>
        <end position="274"/>
    </location>
</feature>
<protein>
    <submittedName>
        <fullName evidence="2">Uncharacterized protein</fullName>
    </submittedName>
</protein>
<gene>
    <name evidence="2" type="ORF">GGE60_005854</name>
</gene>
<evidence type="ECO:0000256" key="1">
    <source>
        <dbReference type="SAM" id="Phobius"/>
    </source>
</evidence>
<accession>A0A7W6ZZP2</accession>
<keyword evidence="1" id="KW-1133">Transmembrane helix</keyword>
<sequence>MKIQDNRHSLAPYSRDVAAGIFISALSLLLGIWSLGALHFDLSIPLVYNTGDATWQLSLTKMLRDTGWILTNPYLGAPDVAHWHQNSAAQTSALHSILMLGLSYFINDAVKIQQIYYILNFPLIALTSFLSCRILKISTFPAMAVGIIFAFTTFRFNYIIYSFLPNYAALPLAIVPVVWVGLGEFSLDHVGEHPASKAEEKPASKFPLGKFLGSLACIILITISDGYYAFFTLLLLGFATFLRLCSGDIFKPRALLAPLLLIVTLIGVSFALGLPLQNYKQSHLHEFYPNGVLDPALVKHPFEAEVYSSSLKLMIAPIPNHHILPLAELGDKIVQTSEAARSFKLGAHSVPLGTLGSLLLLGTLCYLMIPAFRLKTDASSWKQVVGADRLANLLASLVLFSFLCSITGGIGSLIALIFPTIRAYDRLPIIILFLLLLLAARLASMSLKRSGPITRQIGVVLIVLVAIAALYDQIPRTSLSDGEGGRNLYIAERNFVQKIEASVPQGSMIYQYPYSDYLIMSKYYGWGSFAPVRLYLHSKNIHWSSGPAKNSYVENWNLRLAKLPFDQMLNEVAAVGFAGMVIDRTVVPDSEYVHLVRALSSHGAQIVDDQSSHLAFAKFNNSGFRLEFDSTYTEAVRLVITDPAHVDVSALPSLVDRKEFKKLLAELPANSQPLFIEKSVHPEVFLNGTAHLRSSGEISISPLTDMKGTLRCALSPEASSSGQRDVLLDLTNASNFDWNIGAGSYPIGIGLHLYATDGTPLRGDDGTRISTAGNSGGFVPNSAEASLIKPGSTAQFRVPLSKLNLNSLETAQHGIRANFQVVQDGNAWFANLGCSILINN</sequence>
<feature type="transmembrane region" description="Helical" evidence="1">
    <location>
        <begin position="352"/>
        <end position="372"/>
    </location>
</feature>
<feature type="transmembrane region" description="Helical" evidence="1">
    <location>
        <begin position="393"/>
        <end position="421"/>
    </location>
</feature>
<dbReference type="RefSeq" id="WP_037136756.1">
    <property type="nucleotide sequence ID" value="NZ_JACIIG010000033.1"/>
</dbReference>